<accession>A0A0F9QUV1</accession>
<gene>
    <name evidence="1" type="ORF">LCGC14_1051140</name>
</gene>
<comment type="caution">
    <text evidence="1">The sequence shown here is derived from an EMBL/GenBank/DDBJ whole genome shotgun (WGS) entry which is preliminary data.</text>
</comment>
<sequence length="82" mass="9548">MTKNKQRLLAVDGVELRLKEHTKADASHISNMTHRGRGKIHEIYEQAVWIDSQLNGSCIVDPFFGFHFYEDEDAVAFKLRWT</sequence>
<organism evidence="1">
    <name type="scientific">marine sediment metagenome</name>
    <dbReference type="NCBI Taxonomy" id="412755"/>
    <lineage>
        <taxon>unclassified sequences</taxon>
        <taxon>metagenomes</taxon>
        <taxon>ecological metagenomes</taxon>
    </lineage>
</organism>
<evidence type="ECO:0000313" key="1">
    <source>
        <dbReference type="EMBL" id="KKN08993.1"/>
    </source>
</evidence>
<proteinExistence type="predicted"/>
<reference evidence="1" key="1">
    <citation type="journal article" date="2015" name="Nature">
        <title>Complex archaea that bridge the gap between prokaryotes and eukaryotes.</title>
        <authorList>
            <person name="Spang A."/>
            <person name="Saw J.H."/>
            <person name="Jorgensen S.L."/>
            <person name="Zaremba-Niedzwiedzka K."/>
            <person name="Martijn J."/>
            <person name="Lind A.E."/>
            <person name="van Eijk R."/>
            <person name="Schleper C."/>
            <person name="Guy L."/>
            <person name="Ettema T.J."/>
        </authorList>
    </citation>
    <scope>NUCLEOTIDE SEQUENCE</scope>
</reference>
<protein>
    <submittedName>
        <fullName evidence="1">Uncharacterized protein</fullName>
    </submittedName>
</protein>
<dbReference type="EMBL" id="LAZR01004395">
    <property type="protein sequence ID" value="KKN08993.1"/>
    <property type="molecule type" value="Genomic_DNA"/>
</dbReference>
<name>A0A0F9QUV1_9ZZZZ</name>
<dbReference type="AlphaFoldDB" id="A0A0F9QUV1"/>